<feature type="domain" description="Large ribosomal subunit protein uL6 alpha-beta" evidence="4">
    <location>
        <begin position="345"/>
        <end position="424"/>
    </location>
</feature>
<dbReference type="Pfam" id="PF00347">
    <property type="entry name" value="Ribosomal_L6"/>
    <property type="match status" value="2"/>
</dbReference>
<dbReference type="GO" id="GO:0002181">
    <property type="term" value="P:cytoplasmic translation"/>
    <property type="evidence" value="ECO:0007669"/>
    <property type="project" value="TreeGrafter"/>
</dbReference>
<dbReference type="OrthoDB" id="10252633at2759"/>
<organism evidence="5 6">
    <name type="scientific">Chlorella vulgaris</name>
    <name type="common">Green alga</name>
    <dbReference type="NCBI Taxonomy" id="3077"/>
    <lineage>
        <taxon>Eukaryota</taxon>
        <taxon>Viridiplantae</taxon>
        <taxon>Chlorophyta</taxon>
        <taxon>core chlorophytes</taxon>
        <taxon>Trebouxiophyceae</taxon>
        <taxon>Chlorellales</taxon>
        <taxon>Chlorellaceae</taxon>
        <taxon>Chlorella clade</taxon>
        <taxon>Chlorella</taxon>
    </lineage>
</organism>
<dbReference type="GO" id="GO:0019843">
    <property type="term" value="F:rRNA binding"/>
    <property type="evidence" value="ECO:0007669"/>
    <property type="project" value="InterPro"/>
</dbReference>
<sequence>MESLHEPNCFAAVDWQLAAHPPPATGLCFHPASSPSGTTDMTSKTEAIFTCKNFGSRWLPNEQPAVGINTVLKKQQGDTLLSLQFNDASLRDPRRGTGVWLAAEKNLRPGVKGTVAYNVGARDTLASVTADSTALGYNTSLKLAYQRNTDAWVVQETWNADKNNKLVGTYDFSRRQDLFSYEHTRGPLSVRDQDTMLSWQRKPFKAVVRGKAHDGGLKGATMALVVTHEFACSGLFLEPRGCGTKMKQLVASRTLAIPDGVSIEVKARKVRVKGPRGMLQRDFKHLAVDMFLTEEEGQKVLKVDCHFGKRKALASIRTCTSHVQNMITGVTKGYQYKMRLVYAHFPININIEDKGGKVEIRNFLGEKIVRVVNMLAGVTCERSSAVKDELILTGNDIELVSRSSALIHQKCLVKKKDIRKFLDGVYLSERATIPTAEE</sequence>
<feature type="domain" description="Large ribosomal subunit protein uL6 alpha-beta" evidence="4">
    <location>
        <begin position="257"/>
        <end position="333"/>
    </location>
</feature>
<name>A0A9D4U043_CHLVU</name>
<accession>A0A9D4U043</accession>
<dbReference type="PROSITE" id="PS00700">
    <property type="entry name" value="RIBOSOMAL_L6_2"/>
    <property type="match status" value="1"/>
</dbReference>
<dbReference type="SUPFAM" id="SSF56053">
    <property type="entry name" value="Ribosomal protein L6"/>
    <property type="match status" value="2"/>
</dbReference>
<gene>
    <name evidence="5" type="ORF">D9Q98_000867</name>
</gene>
<evidence type="ECO:0000256" key="3">
    <source>
        <dbReference type="ARBA" id="ARBA00023274"/>
    </source>
</evidence>
<reference evidence="5" key="2">
    <citation type="submission" date="2020-11" db="EMBL/GenBank/DDBJ databases">
        <authorList>
            <person name="Cecchin M."/>
            <person name="Marcolungo L."/>
            <person name="Rossato M."/>
            <person name="Girolomoni L."/>
            <person name="Cosentino E."/>
            <person name="Cuine S."/>
            <person name="Li-Beisson Y."/>
            <person name="Delledonne M."/>
            <person name="Ballottari M."/>
        </authorList>
    </citation>
    <scope>NUCLEOTIDE SEQUENCE</scope>
    <source>
        <strain evidence="5">211/11P</strain>
        <tissue evidence="5">Whole cell</tissue>
    </source>
</reference>
<dbReference type="Proteomes" id="UP001055712">
    <property type="component" value="Unassembled WGS sequence"/>
</dbReference>
<dbReference type="InterPro" id="IPR036789">
    <property type="entry name" value="Ribosomal_uL6-like_a/b-dom_sf"/>
</dbReference>
<dbReference type="GO" id="GO:0022625">
    <property type="term" value="C:cytosolic large ribosomal subunit"/>
    <property type="evidence" value="ECO:0007669"/>
    <property type="project" value="TreeGrafter"/>
</dbReference>
<keyword evidence="3" id="KW-0687">Ribonucleoprotein</keyword>
<dbReference type="Gene3D" id="3.90.930.12">
    <property type="entry name" value="Ribosomal protein L6, alpha-beta domain"/>
    <property type="match status" value="2"/>
</dbReference>
<evidence type="ECO:0000313" key="5">
    <source>
        <dbReference type="EMBL" id="KAI3438436.1"/>
    </source>
</evidence>
<dbReference type="EMBL" id="SIDB01000001">
    <property type="protein sequence ID" value="KAI3438436.1"/>
    <property type="molecule type" value="Genomic_DNA"/>
</dbReference>
<proteinExistence type="inferred from homology"/>
<protein>
    <recommendedName>
        <fullName evidence="4">Large ribosomal subunit protein uL6 alpha-beta domain-containing protein</fullName>
    </recommendedName>
</protein>
<dbReference type="InterPro" id="IPR000702">
    <property type="entry name" value="Ribosomal_uL6-like"/>
</dbReference>
<dbReference type="PANTHER" id="PTHR11655">
    <property type="entry name" value="60S/50S RIBOSOMAL PROTEIN L6/L9"/>
    <property type="match status" value="1"/>
</dbReference>
<dbReference type="FunFam" id="3.90.930.12:FF:000003">
    <property type="entry name" value="60S ribosomal protein L9"/>
    <property type="match status" value="1"/>
</dbReference>
<evidence type="ECO:0000313" key="6">
    <source>
        <dbReference type="Proteomes" id="UP001055712"/>
    </source>
</evidence>
<dbReference type="PANTHER" id="PTHR11655:SF16">
    <property type="entry name" value="60S RIBOSOMAL PROTEIN L9"/>
    <property type="match status" value="1"/>
</dbReference>
<dbReference type="InterPro" id="IPR020040">
    <property type="entry name" value="Ribosomal_uL6_a/b-dom"/>
</dbReference>
<reference evidence="5" key="1">
    <citation type="journal article" date="2019" name="Plant J.">
        <title>Chlorella vulgaris genome assembly and annotation reveals the molecular basis for metabolic acclimation to high light conditions.</title>
        <authorList>
            <person name="Cecchin M."/>
            <person name="Marcolungo L."/>
            <person name="Rossato M."/>
            <person name="Girolomoni L."/>
            <person name="Cosentino E."/>
            <person name="Cuine S."/>
            <person name="Li-Beisson Y."/>
            <person name="Delledonne M."/>
            <person name="Ballottari M."/>
        </authorList>
    </citation>
    <scope>NUCLEOTIDE SEQUENCE</scope>
    <source>
        <strain evidence="5">211/11P</strain>
    </source>
</reference>
<keyword evidence="6" id="KW-1185">Reference proteome</keyword>
<dbReference type="AlphaFoldDB" id="A0A9D4U043"/>
<dbReference type="GO" id="GO:0003735">
    <property type="term" value="F:structural constituent of ribosome"/>
    <property type="evidence" value="ECO:0007669"/>
    <property type="project" value="InterPro"/>
</dbReference>
<dbReference type="InterPro" id="IPR002359">
    <property type="entry name" value="Ribosomal_uL6_CS2"/>
</dbReference>
<evidence type="ECO:0000256" key="1">
    <source>
        <dbReference type="ARBA" id="ARBA00009356"/>
    </source>
</evidence>
<dbReference type="FunFam" id="3.90.930.12:FF:000004">
    <property type="entry name" value="60S ribosomal protein L9"/>
    <property type="match status" value="1"/>
</dbReference>
<keyword evidence="2" id="KW-0689">Ribosomal protein</keyword>
<evidence type="ECO:0000259" key="4">
    <source>
        <dbReference type="Pfam" id="PF00347"/>
    </source>
</evidence>
<comment type="similarity">
    <text evidence="1">Belongs to the universal ribosomal protein uL6 family.</text>
</comment>
<comment type="caution">
    <text evidence="5">The sequence shown here is derived from an EMBL/GenBank/DDBJ whole genome shotgun (WGS) entry which is preliminary data.</text>
</comment>
<evidence type="ECO:0000256" key="2">
    <source>
        <dbReference type="ARBA" id="ARBA00022980"/>
    </source>
</evidence>